<dbReference type="OrthoDB" id="550646at2759"/>
<sequence>MSETIGFIGVGQIGGGVAQLAVDAGYKVALSNSRGPESLKDVVNKLGPLATATTSEAIAKDSNIKYVVLSVPLVIVPTLLPKINLENKIILDTSNYYAQREGKIESLEDHTLTTCEYVSQYLDKSNKLVKVFNNIDSVHLLVDATKEVSKQTTLPIAGDDSDAKAAVTKILNNIGFQALDYGLLKDSWRSEPGEPIYGIPYMPVTPEGLEKAAEKKYFLETPAEPLSKEAAQKFIDDAKVLTPVGGSIKDFPKIWIEIIMEKYAQQQQSKA</sequence>
<dbReference type="RefSeq" id="XP_019037179.1">
    <property type="nucleotide sequence ID" value="XM_019185011.1"/>
</dbReference>
<dbReference type="Pfam" id="PF03807">
    <property type="entry name" value="F420_oxidored"/>
    <property type="match status" value="1"/>
</dbReference>
<name>A0A1E3NZ39_WICAA</name>
<evidence type="ECO:0000259" key="2">
    <source>
        <dbReference type="Pfam" id="PF03807"/>
    </source>
</evidence>
<dbReference type="InterPro" id="IPR051267">
    <property type="entry name" value="STEAP_metalloreductase"/>
</dbReference>
<evidence type="ECO:0000256" key="1">
    <source>
        <dbReference type="ARBA" id="ARBA00023002"/>
    </source>
</evidence>
<dbReference type="GO" id="GO:0016491">
    <property type="term" value="F:oxidoreductase activity"/>
    <property type="evidence" value="ECO:0007669"/>
    <property type="project" value="UniProtKB-KW"/>
</dbReference>
<dbReference type="STRING" id="683960.A0A1E3NZ39"/>
<dbReference type="InterPro" id="IPR028939">
    <property type="entry name" value="P5C_Rdtase_cat_N"/>
</dbReference>
<keyword evidence="1" id="KW-0560">Oxidoreductase</keyword>
<organism evidence="3 4">
    <name type="scientific">Wickerhamomyces anomalus (strain ATCC 58044 / CBS 1984 / NCYC 433 / NRRL Y-366-8)</name>
    <name type="common">Yeast</name>
    <name type="synonym">Hansenula anomala</name>
    <dbReference type="NCBI Taxonomy" id="683960"/>
    <lineage>
        <taxon>Eukaryota</taxon>
        <taxon>Fungi</taxon>
        <taxon>Dikarya</taxon>
        <taxon>Ascomycota</taxon>
        <taxon>Saccharomycotina</taxon>
        <taxon>Saccharomycetes</taxon>
        <taxon>Phaffomycetales</taxon>
        <taxon>Wickerhamomycetaceae</taxon>
        <taxon>Wickerhamomyces</taxon>
    </lineage>
</organism>
<dbReference type="PANTHER" id="PTHR14239">
    <property type="entry name" value="DUDULIN-RELATED"/>
    <property type="match status" value="1"/>
</dbReference>
<reference evidence="3 4" key="1">
    <citation type="journal article" date="2016" name="Proc. Natl. Acad. Sci. U.S.A.">
        <title>Comparative genomics of biotechnologically important yeasts.</title>
        <authorList>
            <person name="Riley R."/>
            <person name="Haridas S."/>
            <person name="Wolfe K.H."/>
            <person name="Lopes M.R."/>
            <person name="Hittinger C.T."/>
            <person name="Goeker M."/>
            <person name="Salamov A.A."/>
            <person name="Wisecaver J.H."/>
            <person name="Long T.M."/>
            <person name="Calvey C.H."/>
            <person name="Aerts A.L."/>
            <person name="Barry K.W."/>
            <person name="Choi C."/>
            <person name="Clum A."/>
            <person name="Coughlan A.Y."/>
            <person name="Deshpande S."/>
            <person name="Douglass A.P."/>
            <person name="Hanson S.J."/>
            <person name="Klenk H.-P."/>
            <person name="LaButti K.M."/>
            <person name="Lapidus A."/>
            <person name="Lindquist E.A."/>
            <person name="Lipzen A.M."/>
            <person name="Meier-Kolthoff J.P."/>
            <person name="Ohm R.A."/>
            <person name="Otillar R.P."/>
            <person name="Pangilinan J.L."/>
            <person name="Peng Y."/>
            <person name="Rokas A."/>
            <person name="Rosa C.A."/>
            <person name="Scheuner C."/>
            <person name="Sibirny A.A."/>
            <person name="Slot J.C."/>
            <person name="Stielow J.B."/>
            <person name="Sun H."/>
            <person name="Kurtzman C.P."/>
            <person name="Blackwell M."/>
            <person name="Grigoriev I.V."/>
            <person name="Jeffries T.W."/>
        </authorList>
    </citation>
    <scope>NUCLEOTIDE SEQUENCE [LARGE SCALE GENOMIC DNA]</scope>
    <source>
        <strain evidence="4">ATCC 58044 / CBS 1984 / NCYC 433 / NRRL Y-366-8</strain>
    </source>
</reference>
<gene>
    <name evidence="3" type="ORF">WICANDRAFT_80137</name>
</gene>
<dbReference type="Proteomes" id="UP000094112">
    <property type="component" value="Unassembled WGS sequence"/>
</dbReference>
<dbReference type="Gene3D" id="3.40.50.720">
    <property type="entry name" value="NAD(P)-binding Rossmann-like Domain"/>
    <property type="match status" value="1"/>
</dbReference>
<feature type="domain" description="Pyrroline-5-carboxylate reductase catalytic N-terminal" evidence="2">
    <location>
        <begin position="4"/>
        <end position="96"/>
    </location>
</feature>
<keyword evidence="4" id="KW-1185">Reference proteome</keyword>
<evidence type="ECO:0000313" key="4">
    <source>
        <dbReference type="Proteomes" id="UP000094112"/>
    </source>
</evidence>
<dbReference type="SUPFAM" id="SSF51735">
    <property type="entry name" value="NAD(P)-binding Rossmann-fold domains"/>
    <property type="match status" value="1"/>
</dbReference>
<dbReference type="EMBL" id="KV454212">
    <property type="protein sequence ID" value="ODQ57972.1"/>
    <property type="molecule type" value="Genomic_DNA"/>
</dbReference>
<protein>
    <recommendedName>
        <fullName evidence="2">Pyrroline-5-carboxylate reductase catalytic N-terminal domain-containing protein</fullName>
    </recommendedName>
</protein>
<proteinExistence type="predicted"/>
<dbReference type="InterPro" id="IPR036291">
    <property type="entry name" value="NAD(P)-bd_dom_sf"/>
</dbReference>
<dbReference type="GeneID" id="30202257"/>
<dbReference type="AlphaFoldDB" id="A0A1E3NZ39"/>
<accession>A0A1E3NZ39</accession>
<evidence type="ECO:0000313" key="3">
    <source>
        <dbReference type="EMBL" id="ODQ57972.1"/>
    </source>
</evidence>